<feature type="domain" description="RING-type" evidence="3">
    <location>
        <begin position="107"/>
        <end position="149"/>
    </location>
</feature>
<protein>
    <recommendedName>
        <fullName evidence="3">RING-type domain-containing protein</fullName>
    </recommendedName>
</protein>
<dbReference type="PROSITE" id="PS50089">
    <property type="entry name" value="ZF_RING_2"/>
    <property type="match status" value="1"/>
</dbReference>
<evidence type="ECO:0000313" key="5">
    <source>
        <dbReference type="Proteomes" id="UP001318860"/>
    </source>
</evidence>
<evidence type="ECO:0000259" key="3">
    <source>
        <dbReference type="PROSITE" id="PS50089"/>
    </source>
</evidence>
<evidence type="ECO:0000256" key="2">
    <source>
        <dbReference type="SAM" id="Phobius"/>
    </source>
</evidence>
<dbReference type="PANTHER" id="PTHR47258:SF1">
    <property type="entry name" value="E3 UBIQUITIN-PROTEIN LIGASE XERICO-RELATED"/>
    <property type="match status" value="1"/>
</dbReference>
<dbReference type="EMBL" id="JABTTQ020000013">
    <property type="protein sequence ID" value="KAK6142345.1"/>
    <property type="molecule type" value="Genomic_DNA"/>
</dbReference>
<dbReference type="InterPro" id="IPR044249">
    <property type="entry name" value="XERICO-like"/>
</dbReference>
<sequence>MMEYYKYKSPALKMAISSYPTPADAGVLCVILANTAISISIVKELFRSMLHVIGIRIASWEELSVNPSDSAECHRNPSESYMDAFRSQIPAMRYESIFIRDRLAQECSICLSEFEQNAEVNRLSCGHVFHKTCLEKWLNYWNITCPLCRNHMIPQETERDSCPM</sequence>
<evidence type="ECO:0000313" key="4">
    <source>
        <dbReference type="EMBL" id="KAK6142345.1"/>
    </source>
</evidence>
<keyword evidence="2" id="KW-1133">Transmembrane helix</keyword>
<name>A0ABR0W809_REHGL</name>
<reference evidence="4 5" key="1">
    <citation type="journal article" date="2021" name="Comput. Struct. Biotechnol. J.">
        <title>De novo genome assembly of the potent medicinal plant Rehmannia glutinosa using nanopore technology.</title>
        <authorList>
            <person name="Ma L."/>
            <person name="Dong C."/>
            <person name="Song C."/>
            <person name="Wang X."/>
            <person name="Zheng X."/>
            <person name="Niu Y."/>
            <person name="Chen S."/>
            <person name="Feng W."/>
        </authorList>
    </citation>
    <scope>NUCLEOTIDE SEQUENCE [LARGE SCALE GENOMIC DNA]</scope>
    <source>
        <strain evidence="4">DH-2019</strain>
    </source>
</reference>
<gene>
    <name evidence="4" type="ORF">DH2020_022693</name>
</gene>
<dbReference type="PANTHER" id="PTHR47258">
    <property type="match status" value="1"/>
</dbReference>
<dbReference type="CDD" id="cd23121">
    <property type="entry name" value="RING-H2_RHA1-like"/>
    <property type="match status" value="1"/>
</dbReference>
<keyword evidence="2" id="KW-0812">Transmembrane</keyword>
<dbReference type="Proteomes" id="UP001318860">
    <property type="component" value="Unassembled WGS sequence"/>
</dbReference>
<keyword evidence="1" id="KW-0862">Zinc</keyword>
<keyword evidence="5" id="KW-1185">Reference proteome</keyword>
<feature type="transmembrane region" description="Helical" evidence="2">
    <location>
        <begin position="25"/>
        <end position="46"/>
    </location>
</feature>
<evidence type="ECO:0000256" key="1">
    <source>
        <dbReference type="PROSITE-ProRule" id="PRU00175"/>
    </source>
</evidence>
<organism evidence="4 5">
    <name type="scientific">Rehmannia glutinosa</name>
    <name type="common">Chinese foxglove</name>
    <dbReference type="NCBI Taxonomy" id="99300"/>
    <lineage>
        <taxon>Eukaryota</taxon>
        <taxon>Viridiplantae</taxon>
        <taxon>Streptophyta</taxon>
        <taxon>Embryophyta</taxon>
        <taxon>Tracheophyta</taxon>
        <taxon>Spermatophyta</taxon>
        <taxon>Magnoliopsida</taxon>
        <taxon>eudicotyledons</taxon>
        <taxon>Gunneridae</taxon>
        <taxon>Pentapetalae</taxon>
        <taxon>asterids</taxon>
        <taxon>lamiids</taxon>
        <taxon>Lamiales</taxon>
        <taxon>Orobanchaceae</taxon>
        <taxon>Rehmannieae</taxon>
        <taxon>Rehmannia</taxon>
    </lineage>
</organism>
<keyword evidence="2" id="KW-0472">Membrane</keyword>
<proteinExistence type="predicted"/>
<comment type="caution">
    <text evidence="4">The sequence shown here is derived from an EMBL/GenBank/DDBJ whole genome shotgun (WGS) entry which is preliminary data.</text>
</comment>
<accession>A0ABR0W809</accession>
<dbReference type="Pfam" id="PF13639">
    <property type="entry name" value="zf-RING_2"/>
    <property type="match status" value="1"/>
</dbReference>
<dbReference type="InterPro" id="IPR001841">
    <property type="entry name" value="Znf_RING"/>
</dbReference>
<dbReference type="InterPro" id="IPR013083">
    <property type="entry name" value="Znf_RING/FYVE/PHD"/>
</dbReference>
<keyword evidence="1" id="KW-0863">Zinc-finger</keyword>
<dbReference type="Gene3D" id="3.30.40.10">
    <property type="entry name" value="Zinc/RING finger domain, C3HC4 (zinc finger)"/>
    <property type="match status" value="1"/>
</dbReference>
<dbReference type="SUPFAM" id="SSF57850">
    <property type="entry name" value="RING/U-box"/>
    <property type="match status" value="1"/>
</dbReference>
<dbReference type="SMART" id="SM00184">
    <property type="entry name" value="RING"/>
    <property type="match status" value="1"/>
</dbReference>
<keyword evidence="1" id="KW-0479">Metal-binding</keyword>